<dbReference type="EMBL" id="OU895878">
    <property type="protein sequence ID" value="CAG9805381.1"/>
    <property type="molecule type" value="Genomic_DNA"/>
</dbReference>
<dbReference type="PROSITE" id="PS00233">
    <property type="entry name" value="CHIT_BIND_RR_1"/>
    <property type="match status" value="1"/>
</dbReference>
<feature type="chain" id="PRO_5040384436" description="Cuticular protein" evidence="4">
    <location>
        <begin position="21"/>
        <end position="271"/>
    </location>
</feature>
<feature type="region of interest" description="Disordered" evidence="3">
    <location>
        <begin position="33"/>
        <end position="93"/>
    </location>
</feature>
<gene>
    <name evidence="5" type="ORF">CHIRRI_LOCUS8253</name>
</gene>
<protein>
    <recommendedName>
        <fullName evidence="7">Cuticular protein</fullName>
    </recommendedName>
</protein>
<evidence type="ECO:0000256" key="2">
    <source>
        <dbReference type="PROSITE-ProRule" id="PRU00497"/>
    </source>
</evidence>
<sequence>MKLFITTLFVAASICSINCAQLNNNYLPPAGAGQAGGGPGLQAPKGPGNNALGGISPSFPGANPPPAPNRPVPPSQGRPASPSSGSPGPTIEIISYENVNNGDGSYKWSYESANGIRAEETGDVKNKGSENAIQTVQGSYSYTSPEGQVIQITYTADENGFQAAGDALPTPVPLPEENLRAIAEHEAALATAVPDTAGSSGVSSPGGQRPPSGPSSQPRPQSGPSPPAGTSFGGTQPRPGSPSPPASPGFSNQPRPGGGSGSYSPQSGYKY</sequence>
<dbReference type="GO" id="GO:0008010">
    <property type="term" value="F:structural constituent of chitin-based larval cuticle"/>
    <property type="evidence" value="ECO:0007669"/>
    <property type="project" value="TreeGrafter"/>
</dbReference>
<accession>A0A9N9WU41</accession>
<dbReference type="PROSITE" id="PS51155">
    <property type="entry name" value="CHIT_BIND_RR_2"/>
    <property type="match status" value="1"/>
</dbReference>
<dbReference type="Proteomes" id="UP001153620">
    <property type="component" value="Chromosome 2"/>
</dbReference>
<evidence type="ECO:0000313" key="6">
    <source>
        <dbReference type="Proteomes" id="UP001153620"/>
    </source>
</evidence>
<feature type="compositionally biased region" description="Low complexity" evidence="3">
    <location>
        <begin position="188"/>
        <end position="220"/>
    </location>
</feature>
<evidence type="ECO:0000256" key="4">
    <source>
        <dbReference type="SAM" id="SignalP"/>
    </source>
</evidence>
<feature type="compositionally biased region" description="Low complexity" evidence="3">
    <location>
        <begin position="77"/>
        <end position="93"/>
    </location>
</feature>
<feature type="compositionally biased region" description="Pro residues" evidence="3">
    <location>
        <begin position="62"/>
        <end position="76"/>
    </location>
</feature>
<dbReference type="OrthoDB" id="7791236at2759"/>
<dbReference type="Pfam" id="PF00379">
    <property type="entry name" value="Chitin_bind_4"/>
    <property type="match status" value="1"/>
</dbReference>
<keyword evidence="6" id="KW-1185">Reference proteome</keyword>
<evidence type="ECO:0000256" key="1">
    <source>
        <dbReference type="ARBA" id="ARBA00022460"/>
    </source>
</evidence>
<reference evidence="5" key="2">
    <citation type="submission" date="2022-10" db="EMBL/GenBank/DDBJ databases">
        <authorList>
            <consortium name="ENA_rothamsted_submissions"/>
            <consortium name="culmorum"/>
            <person name="King R."/>
        </authorList>
    </citation>
    <scope>NUCLEOTIDE SEQUENCE</scope>
</reference>
<evidence type="ECO:0000256" key="3">
    <source>
        <dbReference type="SAM" id="MobiDB-lite"/>
    </source>
</evidence>
<reference evidence="5" key="1">
    <citation type="submission" date="2022-01" db="EMBL/GenBank/DDBJ databases">
        <authorList>
            <person name="King R."/>
        </authorList>
    </citation>
    <scope>NUCLEOTIDE SEQUENCE</scope>
</reference>
<dbReference type="InterPro" id="IPR050468">
    <property type="entry name" value="Cuticle_Struct_Prot"/>
</dbReference>
<feature type="signal peptide" evidence="4">
    <location>
        <begin position="1"/>
        <end position="20"/>
    </location>
</feature>
<dbReference type="PRINTS" id="PR00947">
    <property type="entry name" value="CUTICLE"/>
</dbReference>
<dbReference type="AlphaFoldDB" id="A0A9N9WU41"/>
<name>A0A9N9WU41_9DIPT</name>
<keyword evidence="4" id="KW-0732">Signal</keyword>
<evidence type="ECO:0008006" key="7">
    <source>
        <dbReference type="Google" id="ProtNLM"/>
    </source>
</evidence>
<dbReference type="GO" id="GO:0062129">
    <property type="term" value="C:chitin-based extracellular matrix"/>
    <property type="evidence" value="ECO:0007669"/>
    <property type="project" value="TreeGrafter"/>
</dbReference>
<keyword evidence="1 2" id="KW-0193">Cuticle</keyword>
<dbReference type="InterPro" id="IPR031311">
    <property type="entry name" value="CHIT_BIND_RR_consensus"/>
</dbReference>
<feature type="compositionally biased region" description="Low complexity" evidence="3">
    <location>
        <begin position="262"/>
        <end position="271"/>
    </location>
</feature>
<dbReference type="PANTHER" id="PTHR10380">
    <property type="entry name" value="CUTICLE PROTEIN"/>
    <property type="match status" value="1"/>
</dbReference>
<organism evidence="5 6">
    <name type="scientific">Chironomus riparius</name>
    <dbReference type="NCBI Taxonomy" id="315576"/>
    <lineage>
        <taxon>Eukaryota</taxon>
        <taxon>Metazoa</taxon>
        <taxon>Ecdysozoa</taxon>
        <taxon>Arthropoda</taxon>
        <taxon>Hexapoda</taxon>
        <taxon>Insecta</taxon>
        <taxon>Pterygota</taxon>
        <taxon>Neoptera</taxon>
        <taxon>Endopterygota</taxon>
        <taxon>Diptera</taxon>
        <taxon>Nematocera</taxon>
        <taxon>Chironomoidea</taxon>
        <taxon>Chironomidae</taxon>
        <taxon>Chironominae</taxon>
        <taxon>Chironomus</taxon>
    </lineage>
</organism>
<dbReference type="PANTHER" id="PTHR10380:SF173">
    <property type="entry name" value="CUTICULAR PROTEIN 47EF, ISOFORM C-RELATED"/>
    <property type="match status" value="1"/>
</dbReference>
<feature type="region of interest" description="Disordered" evidence="3">
    <location>
        <begin position="185"/>
        <end position="271"/>
    </location>
</feature>
<dbReference type="InterPro" id="IPR000618">
    <property type="entry name" value="Insect_cuticle"/>
</dbReference>
<evidence type="ECO:0000313" key="5">
    <source>
        <dbReference type="EMBL" id="CAG9805381.1"/>
    </source>
</evidence>
<proteinExistence type="predicted"/>